<sequence length="230" mass="25331">MLTLRPSRKPGENVIYKKEKIKKKGKIPSLESVCYMQCTGKDTRAHVVAVGSAVIESISVTVTYNDISLRDRYVARRQQMGRGGCVRPLSLFYSDHRPMEWKRDRSFRALAYALGSGGTRQQVMLSRVVLGPLELDFVGAVVFLGIILDERLQWGPHINKPAKRLGSAGYLVGKIRILSDVGTARPGLGINYEIRRFFNSINPSQITPLAPCLGGHVEPPSTRGGPAQAA</sequence>
<evidence type="ECO:0000313" key="2">
    <source>
        <dbReference type="Proteomes" id="UP000299102"/>
    </source>
</evidence>
<dbReference type="AlphaFoldDB" id="A0A4C1SWS7"/>
<comment type="caution">
    <text evidence="1">The sequence shown here is derived from an EMBL/GenBank/DDBJ whole genome shotgun (WGS) entry which is preliminary data.</text>
</comment>
<dbReference type="EMBL" id="BGZK01000022">
    <property type="protein sequence ID" value="GBP06395.1"/>
    <property type="molecule type" value="Genomic_DNA"/>
</dbReference>
<dbReference type="Proteomes" id="UP000299102">
    <property type="component" value="Unassembled WGS sequence"/>
</dbReference>
<reference evidence="1 2" key="1">
    <citation type="journal article" date="2019" name="Commun. Biol.">
        <title>The bagworm genome reveals a unique fibroin gene that provides high tensile strength.</title>
        <authorList>
            <person name="Kono N."/>
            <person name="Nakamura H."/>
            <person name="Ohtoshi R."/>
            <person name="Tomita M."/>
            <person name="Numata K."/>
            <person name="Arakawa K."/>
        </authorList>
    </citation>
    <scope>NUCLEOTIDE SEQUENCE [LARGE SCALE GENOMIC DNA]</scope>
</reference>
<name>A0A4C1SWS7_EUMVA</name>
<evidence type="ECO:0000313" key="1">
    <source>
        <dbReference type="EMBL" id="GBP06395.1"/>
    </source>
</evidence>
<organism evidence="1 2">
    <name type="scientific">Eumeta variegata</name>
    <name type="common">Bagworm moth</name>
    <name type="synonym">Eumeta japonica</name>
    <dbReference type="NCBI Taxonomy" id="151549"/>
    <lineage>
        <taxon>Eukaryota</taxon>
        <taxon>Metazoa</taxon>
        <taxon>Ecdysozoa</taxon>
        <taxon>Arthropoda</taxon>
        <taxon>Hexapoda</taxon>
        <taxon>Insecta</taxon>
        <taxon>Pterygota</taxon>
        <taxon>Neoptera</taxon>
        <taxon>Endopterygota</taxon>
        <taxon>Lepidoptera</taxon>
        <taxon>Glossata</taxon>
        <taxon>Ditrysia</taxon>
        <taxon>Tineoidea</taxon>
        <taxon>Psychidae</taxon>
        <taxon>Oiketicinae</taxon>
        <taxon>Eumeta</taxon>
    </lineage>
</organism>
<dbReference type="OrthoDB" id="414730at2759"/>
<keyword evidence="2" id="KW-1185">Reference proteome</keyword>
<proteinExistence type="predicted"/>
<gene>
    <name evidence="1" type="ORF">EVAR_4547_1</name>
</gene>
<accession>A0A4C1SWS7</accession>
<protein>
    <submittedName>
        <fullName evidence="1">Uncharacterized protein</fullName>
    </submittedName>
</protein>